<evidence type="ECO:0000256" key="2">
    <source>
        <dbReference type="ARBA" id="ARBA00023015"/>
    </source>
</evidence>
<dbReference type="PANTHER" id="PTHR45764:SF35">
    <property type="entry name" value="BZIP TRANSCRIPTION FACTOR"/>
    <property type="match status" value="1"/>
</dbReference>
<keyword evidence="4" id="KW-0804">Transcription</keyword>
<dbReference type="CDD" id="cd14702">
    <property type="entry name" value="bZIP_plant_GBF1"/>
    <property type="match status" value="1"/>
</dbReference>
<dbReference type="PANTHER" id="PTHR45764">
    <property type="entry name" value="BZIP TRANSCRIPTION FACTOR 44"/>
    <property type="match status" value="1"/>
</dbReference>
<comment type="subcellular location">
    <subcellularLocation>
        <location evidence="1">Nucleus</location>
    </subcellularLocation>
</comment>
<reference evidence="8" key="1">
    <citation type="journal article" date="2013" name="Nat. Commun.">
        <title>Whole-genome sequencing of Oryza brachyantha reveals mechanisms underlying Oryza genome evolution.</title>
        <authorList>
            <person name="Chen J."/>
            <person name="Huang Q."/>
            <person name="Gao D."/>
            <person name="Wang J."/>
            <person name="Lang Y."/>
            <person name="Liu T."/>
            <person name="Li B."/>
            <person name="Bai Z."/>
            <person name="Luis Goicoechea J."/>
            <person name="Liang C."/>
            <person name="Chen C."/>
            <person name="Zhang W."/>
            <person name="Sun S."/>
            <person name="Liao Y."/>
            <person name="Zhang X."/>
            <person name="Yang L."/>
            <person name="Song C."/>
            <person name="Wang M."/>
            <person name="Shi J."/>
            <person name="Liu G."/>
            <person name="Liu J."/>
            <person name="Zhou H."/>
            <person name="Zhou W."/>
            <person name="Yu Q."/>
            <person name="An N."/>
            <person name="Chen Y."/>
            <person name="Cai Q."/>
            <person name="Wang B."/>
            <person name="Liu B."/>
            <person name="Min J."/>
            <person name="Huang Y."/>
            <person name="Wu H."/>
            <person name="Li Z."/>
            <person name="Zhang Y."/>
            <person name="Yin Y."/>
            <person name="Song W."/>
            <person name="Jiang J."/>
            <person name="Jackson S.A."/>
            <person name="Wing R.A."/>
            <person name="Wang J."/>
            <person name="Chen M."/>
        </authorList>
    </citation>
    <scope>NUCLEOTIDE SEQUENCE [LARGE SCALE GENOMIC DNA]</scope>
    <source>
        <strain evidence="8">cv. IRGC 101232</strain>
    </source>
</reference>
<dbReference type="GO" id="GO:0046982">
    <property type="term" value="F:protein heterodimerization activity"/>
    <property type="evidence" value="ECO:0007669"/>
    <property type="project" value="UniProtKB-ARBA"/>
</dbReference>
<reference evidence="8" key="2">
    <citation type="submission" date="2013-04" db="UniProtKB">
        <authorList>
            <consortium name="EnsemblPlants"/>
        </authorList>
    </citation>
    <scope>IDENTIFICATION</scope>
</reference>
<dbReference type="Gene3D" id="1.20.5.170">
    <property type="match status" value="1"/>
</dbReference>
<dbReference type="KEGG" id="obr:102722378"/>
<dbReference type="EnsemblPlants" id="OB03G24510.1">
    <property type="protein sequence ID" value="OB03G24510.1"/>
    <property type="gene ID" value="OB03G24510"/>
</dbReference>
<evidence type="ECO:0000256" key="6">
    <source>
        <dbReference type="SAM" id="MobiDB-lite"/>
    </source>
</evidence>
<dbReference type="GeneID" id="102722378"/>
<dbReference type="HOGENOM" id="CLU_108328_0_0_1"/>
<dbReference type="PROSITE" id="PS00036">
    <property type="entry name" value="BZIP_BASIC"/>
    <property type="match status" value="1"/>
</dbReference>
<feature type="region of interest" description="Disordered" evidence="6">
    <location>
        <begin position="1"/>
        <end position="39"/>
    </location>
</feature>
<dbReference type="SMART" id="SM00338">
    <property type="entry name" value="BRLZ"/>
    <property type="match status" value="1"/>
</dbReference>
<evidence type="ECO:0000256" key="4">
    <source>
        <dbReference type="ARBA" id="ARBA00023163"/>
    </source>
</evidence>
<keyword evidence="9" id="KW-1185">Reference proteome</keyword>
<dbReference type="FunFam" id="1.20.5.170:FF:000020">
    <property type="entry name" value="BZIP transcription factor"/>
    <property type="match status" value="1"/>
</dbReference>
<dbReference type="InterPro" id="IPR045314">
    <property type="entry name" value="bZIP_plant_GBF1"/>
</dbReference>
<gene>
    <name evidence="8" type="primary">LOC102722378</name>
</gene>
<evidence type="ECO:0000256" key="1">
    <source>
        <dbReference type="ARBA" id="ARBA00004123"/>
    </source>
</evidence>
<dbReference type="SUPFAM" id="SSF57959">
    <property type="entry name" value="Leucine zipper domain"/>
    <property type="match status" value="1"/>
</dbReference>
<organism evidence="8">
    <name type="scientific">Oryza brachyantha</name>
    <name type="common">malo sina</name>
    <dbReference type="NCBI Taxonomy" id="4533"/>
    <lineage>
        <taxon>Eukaryota</taxon>
        <taxon>Viridiplantae</taxon>
        <taxon>Streptophyta</taxon>
        <taxon>Embryophyta</taxon>
        <taxon>Tracheophyta</taxon>
        <taxon>Spermatophyta</taxon>
        <taxon>Magnoliopsida</taxon>
        <taxon>Liliopsida</taxon>
        <taxon>Poales</taxon>
        <taxon>Poaceae</taxon>
        <taxon>BOP clade</taxon>
        <taxon>Oryzoideae</taxon>
        <taxon>Oryzeae</taxon>
        <taxon>Oryzinae</taxon>
        <taxon>Oryza</taxon>
    </lineage>
</organism>
<dbReference type="eggNOG" id="ENOG502R6SD">
    <property type="taxonomic scope" value="Eukaryota"/>
</dbReference>
<dbReference type="GO" id="GO:0045893">
    <property type="term" value="P:positive regulation of DNA-templated transcription"/>
    <property type="evidence" value="ECO:0007669"/>
    <property type="project" value="TreeGrafter"/>
</dbReference>
<sequence length="169" mass="18486">MSVAPVPEGARRAAAAIEEERQRNRKKSNRLSARRSRMKKQQYVDGLSVEVEQLRRENDATRAGVGAVLQRCGLVEQENRVLLAHARELCSTLQLRTSQLRLLGEVASVTLDVPDVADHLMQLYGGGAGAGGLVMPLSPPPPPLPPQIQMLLQSDVMHTVSMLQGYESI</sequence>
<dbReference type="GO" id="GO:0003700">
    <property type="term" value="F:DNA-binding transcription factor activity"/>
    <property type="evidence" value="ECO:0007669"/>
    <property type="project" value="InterPro"/>
</dbReference>
<dbReference type="GO" id="GO:0005634">
    <property type="term" value="C:nucleus"/>
    <property type="evidence" value="ECO:0007669"/>
    <property type="project" value="UniProtKB-SubCell"/>
</dbReference>
<dbReference type="Proteomes" id="UP000006038">
    <property type="component" value="Chromosome 3"/>
</dbReference>
<keyword evidence="5" id="KW-0539">Nucleus</keyword>
<dbReference type="STRING" id="4533.J3LN25"/>
<evidence type="ECO:0000256" key="5">
    <source>
        <dbReference type="ARBA" id="ARBA00023242"/>
    </source>
</evidence>
<dbReference type="Gramene" id="OB03G24510.1">
    <property type="protein sequence ID" value="OB03G24510.1"/>
    <property type="gene ID" value="OB03G24510"/>
</dbReference>
<feature type="compositionally biased region" description="Basic residues" evidence="6">
    <location>
        <begin position="23"/>
        <end position="39"/>
    </location>
</feature>
<evidence type="ECO:0000259" key="7">
    <source>
        <dbReference type="PROSITE" id="PS50217"/>
    </source>
</evidence>
<protein>
    <recommendedName>
        <fullName evidence="7">BZIP domain-containing protein</fullName>
    </recommendedName>
</protein>
<dbReference type="OrthoDB" id="551672at2759"/>
<dbReference type="AlphaFoldDB" id="J3LN25"/>
<dbReference type="Pfam" id="PF00170">
    <property type="entry name" value="bZIP_1"/>
    <property type="match status" value="1"/>
</dbReference>
<dbReference type="GO" id="GO:0000976">
    <property type="term" value="F:transcription cis-regulatory region binding"/>
    <property type="evidence" value="ECO:0007669"/>
    <property type="project" value="TreeGrafter"/>
</dbReference>
<keyword evidence="2" id="KW-0805">Transcription regulation</keyword>
<feature type="domain" description="BZIP" evidence="7">
    <location>
        <begin position="19"/>
        <end position="82"/>
    </location>
</feature>
<evidence type="ECO:0000313" key="9">
    <source>
        <dbReference type="Proteomes" id="UP000006038"/>
    </source>
</evidence>
<accession>J3LN25</accession>
<proteinExistence type="predicted"/>
<keyword evidence="3" id="KW-0238">DNA-binding</keyword>
<evidence type="ECO:0000313" key="8">
    <source>
        <dbReference type="EnsemblPlants" id="OB03G24510.1"/>
    </source>
</evidence>
<dbReference type="RefSeq" id="XP_006649961.1">
    <property type="nucleotide sequence ID" value="XM_006649898.1"/>
</dbReference>
<evidence type="ECO:0000256" key="3">
    <source>
        <dbReference type="ARBA" id="ARBA00023125"/>
    </source>
</evidence>
<dbReference type="OMA" id="EMLYFQP"/>
<dbReference type="InterPro" id="IPR046347">
    <property type="entry name" value="bZIP_sf"/>
</dbReference>
<dbReference type="InterPro" id="IPR004827">
    <property type="entry name" value="bZIP"/>
</dbReference>
<name>J3LN25_ORYBR</name>
<dbReference type="PROSITE" id="PS50217">
    <property type="entry name" value="BZIP"/>
    <property type="match status" value="1"/>
</dbReference>